<comment type="caution">
    <text evidence="2">The sequence shown here is derived from an EMBL/GenBank/DDBJ whole genome shotgun (WGS) entry which is preliminary data.</text>
</comment>
<sequence>MLGQLVFIFETAIMILAIVHHIYRFYECFWTQHHNHLELKPVMVMLLISCTLILVLNILITNPGVFFVNDKLMNNWTTLVYTFPSLPFVSLAAECCLIVCGNFQANIWHTLRVFANVHLGIPKLRLKRPYLLIGLPGYGLPMIIYCWAVHRAYLVEDDQNRYQGSKLLLRITIFNLFICALIYTVAHCWAAIFLYLRNTATRKILYVLSSVIIYVVWTGAIAAVMYYFVGNYDYGERYVVIRAPMFTLFLGVYGAMNPIVMFMYPMMAKPDVTSLKPKKWPGSV</sequence>
<evidence type="ECO:0000256" key="1">
    <source>
        <dbReference type="SAM" id="Phobius"/>
    </source>
</evidence>
<reference evidence="2" key="1">
    <citation type="submission" date="2023-06" db="EMBL/GenBank/DDBJ databases">
        <authorList>
            <person name="Delattre M."/>
        </authorList>
    </citation>
    <scope>NUCLEOTIDE SEQUENCE</scope>
    <source>
        <strain evidence="2">AF72</strain>
    </source>
</reference>
<keyword evidence="1" id="KW-0812">Transmembrane</keyword>
<accession>A0AA36DK02</accession>
<name>A0AA36DK02_9BILA</name>
<evidence type="ECO:0000313" key="2">
    <source>
        <dbReference type="EMBL" id="CAJ0587489.1"/>
    </source>
</evidence>
<feature type="transmembrane region" description="Helical" evidence="1">
    <location>
        <begin position="44"/>
        <end position="68"/>
    </location>
</feature>
<protein>
    <submittedName>
        <fullName evidence="2">Uncharacterized protein</fullName>
    </submittedName>
</protein>
<feature type="non-terminal residue" evidence="2">
    <location>
        <position position="1"/>
    </location>
</feature>
<evidence type="ECO:0000313" key="3">
    <source>
        <dbReference type="Proteomes" id="UP001177023"/>
    </source>
</evidence>
<feature type="transmembrane region" description="Helical" evidence="1">
    <location>
        <begin position="241"/>
        <end position="264"/>
    </location>
</feature>
<dbReference type="AlphaFoldDB" id="A0AA36DK02"/>
<keyword evidence="3" id="KW-1185">Reference proteome</keyword>
<feature type="transmembrane region" description="Helical" evidence="1">
    <location>
        <begin position="6"/>
        <end position="23"/>
    </location>
</feature>
<proteinExistence type="predicted"/>
<feature type="transmembrane region" description="Helical" evidence="1">
    <location>
        <begin position="88"/>
        <end position="109"/>
    </location>
</feature>
<dbReference type="EMBL" id="CATQJA010002710">
    <property type="protein sequence ID" value="CAJ0587489.1"/>
    <property type="molecule type" value="Genomic_DNA"/>
</dbReference>
<gene>
    <name evidence="2" type="ORF">MSPICULIGERA_LOCUS25454</name>
</gene>
<feature type="transmembrane region" description="Helical" evidence="1">
    <location>
        <begin position="173"/>
        <end position="196"/>
    </location>
</feature>
<dbReference type="Proteomes" id="UP001177023">
    <property type="component" value="Unassembled WGS sequence"/>
</dbReference>
<keyword evidence="1" id="KW-0472">Membrane</keyword>
<organism evidence="2 3">
    <name type="scientific">Mesorhabditis spiculigera</name>
    <dbReference type="NCBI Taxonomy" id="96644"/>
    <lineage>
        <taxon>Eukaryota</taxon>
        <taxon>Metazoa</taxon>
        <taxon>Ecdysozoa</taxon>
        <taxon>Nematoda</taxon>
        <taxon>Chromadorea</taxon>
        <taxon>Rhabditida</taxon>
        <taxon>Rhabditina</taxon>
        <taxon>Rhabditomorpha</taxon>
        <taxon>Rhabditoidea</taxon>
        <taxon>Rhabditidae</taxon>
        <taxon>Mesorhabditinae</taxon>
        <taxon>Mesorhabditis</taxon>
    </lineage>
</organism>
<feature type="transmembrane region" description="Helical" evidence="1">
    <location>
        <begin position="130"/>
        <end position="153"/>
    </location>
</feature>
<feature type="transmembrane region" description="Helical" evidence="1">
    <location>
        <begin position="205"/>
        <end position="229"/>
    </location>
</feature>
<keyword evidence="1" id="KW-1133">Transmembrane helix</keyword>